<dbReference type="KEGG" id="vg:37618212"/>
<feature type="region of interest" description="Disordered" evidence="17">
    <location>
        <begin position="121"/>
        <end position="156"/>
    </location>
</feature>
<feature type="compositionally biased region" description="Polar residues" evidence="17">
    <location>
        <begin position="136"/>
        <end position="146"/>
    </location>
</feature>
<comment type="catalytic activity">
    <reaction evidence="13 15 16">
        <text>ATP + H2O = ADP + phosphate + H(+)</text>
        <dbReference type="Rhea" id="RHEA:13065"/>
        <dbReference type="ChEBI" id="CHEBI:15377"/>
        <dbReference type="ChEBI" id="CHEBI:15378"/>
        <dbReference type="ChEBI" id="CHEBI:30616"/>
        <dbReference type="ChEBI" id="CHEBI:43474"/>
        <dbReference type="ChEBI" id="CHEBI:456216"/>
        <dbReference type="EC" id="5.6.2.4"/>
    </reaction>
</comment>
<dbReference type="SUPFAM" id="SSF55464">
    <property type="entry name" value="Origin of replication-binding domain, RBD-like"/>
    <property type="match status" value="1"/>
</dbReference>
<dbReference type="Pfam" id="PF00524">
    <property type="entry name" value="PPV_E1_N"/>
    <property type="match status" value="1"/>
</dbReference>
<protein>
    <recommendedName>
        <fullName evidence="15 16">Replication protein E1</fullName>
        <ecNumber evidence="15 16">5.6.2.4</ecNumber>
    </recommendedName>
    <alternativeName>
        <fullName evidence="15">ATP-dependent helicase E1</fullName>
    </alternativeName>
    <alternativeName>
        <fullName evidence="15">DNA 3'-5' helicase E1</fullName>
    </alternativeName>
</protein>
<dbReference type="Gene3D" id="3.40.1310.10">
    <property type="match status" value="1"/>
</dbReference>
<dbReference type="InterPro" id="IPR016393">
    <property type="entry name" value="Rep_E1_papillomaV"/>
</dbReference>
<evidence type="ECO:0000256" key="9">
    <source>
        <dbReference type="ARBA" id="ARBA00022840"/>
    </source>
</evidence>
<dbReference type="Gene3D" id="3.40.50.300">
    <property type="entry name" value="P-loop containing nucleotide triphosphate hydrolases"/>
    <property type="match status" value="1"/>
</dbReference>
<evidence type="ECO:0000256" key="14">
    <source>
        <dbReference type="ARBA" id="ARBA00093297"/>
    </source>
</evidence>
<dbReference type="RefSeq" id="YP_009507262.1">
    <property type="nucleotide sequence ID" value="NC_038517.1"/>
</dbReference>
<feature type="short sequence motif" description="Nuclear localization signal" evidence="15">
    <location>
        <begin position="80"/>
        <end position="82"/>
    </location>
</feature>
<gene>
    <name evidence="15 19" type="primary">E1</name>
</gene>
<proteinExistence type="inferred from homology"/>
<evidence type="ECO:0000256" key="13">
    <source>
        <dbReference type="ARBA" id="ARBA00048988"/>
    </source>
</evidence>
<comment type="function">
    <text evidence="14 15">ATP-dependent DNA 3'-5' helicase required for initiation of viral DNA replication. It forms a complex with the viral E2 protein. The E1-E2 complex binds to the replication origin which contains binding sites for both proteins. During the initial step, a dimer of E1 interacts with a dimer of protein E2 leading to a complex that binds the viral origin of replication with high specificity. Then, a second dimer of E1 displaces the E2 dimer in an ATP-dependent manner to form the E1 tetramer. Following this, two E1 monomers are added to each half of the site, which results in the formation of two E1 trimers on the viral ori. Subsequently, two hexamers will be created. The double hexamer acts as a bi-directional helicase machinery and unwinds the viral DNA and then recruits the host DNA polymerase to start replication.</text>
</comment>
<evidence type="ECO:0000256" key="8">
    <source>
        <dbReference type="ARBA" id="ARBA00022806"/>
    </source>
</evidence>
<dbReference type="InterPro" id="IPR014015">
    <property type="entry name" value="Helicase_SF3_DNA-vir"/>
</dbReference>
<evidence type="ECO:0000256" key="2">
    <source>
        <dbReference type="ARBA" id="ARBA00022518"/>
    </source>
</evidence>
<dbReference type="GO" id="GO:0005524">
    <property type="term" value="F:ATP binding"/>
    <property type="evidence" value="ECO:0007669"/>
    <property type="project" value="UniProtKB-UniRule"/>
</dbReference>
<keyword evidence="11 15" id="KW-0413">Isomerase</keyword>
<dbReference type="EMBL" id="KC858264">
    <property type="protein sequence ID" value="AHJ81392.1"/>
    <property type="molecule type" value="Genomic_DNA"/>
</dbReference>
<evidence type="ECO:0000256" key="12">
    <source>
        <dbReference type="ARBA" id="ARBA00034617"/>
    </source>
</evidence>
<dbReference type="HAMAP" id="MF_04000">
    <property type="entry name" value="PPV_E1"/>
    <property type="match status" value="1"/>
</dbReference>
<dbReference type="Pfam" id="PF00519">
    <property type="entry name" value="PPV_E1_C"/>
    <property type="match status" value="1"/>
</dbReference>
<evidence type="ECO:0000256" key="1">
    <source>
        <dbReference type="ARBA" id="ARBA00004147"/>
    </source>
</evidence>
<dbReference type="GO" id="GO:0043138">
    <property type="term" value="F:3'-5' DNA helicase activity"/>
    <property type="evidence" value="ECO:0007669"/>
    <property type="project" value="UniProtKB-UniRule"/>
</dbReference>
<dbReference type="SUPFAM" id="SSF52540">
    <property type="entry name" value="P-loop containing nucleoside triphosphate hydrolases"/>
    <property type="match status" value="1"/>
</dbReference>
<dbReference type="Gene3D" id="1.10.10.510">
    <property type="entry name" value="Zinc finger, large T-antigen D1 domain"/>
    <property type="match status" value="1"/>
</dbReference>
<dbReference type="GeneID" id="37618212"/>
<dbReference type="InterPro" id="IPR046832">
    <property type="entry name" value="PPV_E1_DBD"/>
</dbReference>
<evidence type="ECO:0000313" key="20">
    <source>
        <dbReference type="Proteomes" id="UP000118015"/>
    </source>
</evidence>
<feature type="domain" description="SF3 helicase" evidence="18">
    <location>
        <begin position="422"/>
        <end position="572"/>
    </location>
</feature>
<dbReference type="InterPro" id="IPR046935">
    <property type="entry name" value="PPV_E1_DBD_sf"/>
</dbReference>
<comment type="subcellular location">
    <subcellularLocation>
        <location evidence="1 15">Host nucleus</location>
    </subcellularLocation>
</comment>
<dbReference type="GO" id="GO:0042025">
    <property type="term" value="C:host cell nucleus"/>
    <property type="evidence" value="ECO:0007669"/>
    <property type="project" value="UniProtKB-SubCell"/>
</dbReference>
<comment type="function">
    <text evidence="16">ATP-dependent DNA helicase required for initiation of viral DNA replication. It forms a complex with the viral E2 protein. The E1-E2 complex binds to the replication origin which contains binding sites for both proteins.</text>
</comment>
<keyword evidence="9 15" id="KW-0067">ATP-binding</keyword>
<comment type="subunit">
    <text evidence="15">Can form hexamers. Interacts with E2 protein; this interaction increases E1 DNA binding specificity. Interacts with host DNA polymerase subunit POLA2. Interacts with host single stranded DNA-binding protein RPA1. Interacts with host TOP1; this interaction stimulates the enzymatic activity of TOP1.</text>
</comment>
<dbReference type="GO" id="GO:0016887">
    <property type="term" value="F:ATP hydrolysis activity"/>
    <property type="evidence" value="ECO:0007669"/>
    <property type="project" value="RHEA"/>
</dbReference>
<comment type="catalytic activity">
    <reaction evidence="12 15">
        <text>Couples ATP hydrolysis with the unwinding of duplex DNA by translocating in the 3'-5' direction.</text>
        <dbReference type="EC" id="5.6.2.4"/>
    </reaction>
</comment>
<accession>W8E8L9</accession>
<dbReference type="PIRSF" id="PIRSF003383">
    <property type="entry name" value="Rep_E1_papillomaV"/>
    <property type="match status" value="1"/>
</dbReference>
<keyword evidence="7 15" id="KW-0378">Hydrolase</keyword>
<dbReference type="GO" id="GO:0003677">
    <property type="term" value="F:DNA binding"/>
    <property type="evidence" value="ECO:0007669"/>
    <property type="project" value="UniProtKB-UniRule"/>
</dbReference>
<sequence length="620" mass="70583">MDPDSKGTDDPLEGCSGEWFIVREAECSDEDTYEELFDAETQDSSLVDLVDDSEQAQGNSLALYQQIQQNETDREISAIKRKLRLTPESKAVAALSPRLGAVTLSARSDNPPKRRLFTAAETEQDSGLELSVNEAPGSTQTGSQVDTVDGPRDLENSEGLEIPKVNKLLDVFHARSSRVALLAKFKGAFDLSFTDITRPFKSDRTCYTDWVCALFGLDDCHETVCKTVIKNQCEFMCQRMVGNICLFLARFKTHKSRDTLRNLFKVTLDMPDTQMLLEPPKTNGVAAALYWYKNGLTERFFVHGAYPEWIMRQTAITGDAVQHVFSLSEMVQWAYDHDHTDESVIAYEYARLAQDDLNASAWLKTNSQARFVKECAQMCRYYKNAEMMEMSISEWVHHCCEKVKEDSGDWKPIVQFLRYQGIAFPFFLQAFKPFLKGTPKKNCLVIVGPPNTGKSMFTMSLLRFLKGRVVSYVNSKSQFWLQPLAGCKLGLLDDATMPCWHYIDVYLRNLLDGNPISVDLKHRAPVQIRCPPLIITSNVNILKEDKLKFLHSRCQVFEFTEEFPFDENGNPIYVFTDANWKSFFKRLWLQLELSDHEEEGDDGTTDKPFRCSSGKDTSSL</sequence>
<dbReference type="InterPro" id="IPR027417">
    <property type="entry name" value="P-loop_NTPase"/>
</dbReference>
<dbReference type="PROSITE" id="PS51206">
    <property type="entry name" value="SF3_HELICASE_1"/>
    <property type="match status" value="1"/>
</dbReference>
<evidence type="ECO:0000256" key="5">
    <source>
        <dbReference type="ARBA" id="ARBA00022705"/>
    </source>
</evidence>
<dbReference type="InterPro" id="IPR014000">
    <property type="entry name" value="PPV_DNA_helicase_E1_N"/>
</dbReference>
<keyword evidence="3 15" id="KW-0597">Phosphoprotein</keyword>
<evidence type="ECO:0000313" key="19">
    <source>
        <dbReference type="EMBL" id="AHJ81392.1"/>
    </source>
</evidence>
<evidence type="ECO:0000256" key="15">
    <source>
        <dbReference type="HAMAP-Rule" id="MF_04000"/>
    </source>
</evidence>
<keyword evidence="8 15" id="KW-0347">Helicase</keyword>
<keyword evidence="5 15" id="KW-0235">DNA replication</keyword>
<keyword evidence="20" id="KW-1185">Reference proteome</keyword>
<evidence type="ECO:0000256" key="10">
    <source>
        <dbReference type="ARBA" id="ARBA00023125"/>
    </source>
</evidence>
<keyword evidence="4 15" id="KW-1048">Host nucleus</keyword>
<comment type="PTM">
    <text evidence="15">Phosphorylated.</text>
</comment>
<evidence type="ECO:0000256" key="16">
    <source>
        <dbReference type="PIRNR" id="PIRNR003383"/>
    </source>
</evidence>
<evidence type="ECO:0000256" key="6">
    <source>
        <dbReference type="ARBA" id="ARBA00022741"/>
    </source>
</evidence>
<dbReference type="InterPro" id="IPR037102">
    <property type="entry name" value="Znf_lg_T-Ag_D1_dom_sf"/>
</dbReference>
<keyword evidence="2 15" id="KW-0244">Early protein</keyword>
<dbReference type="Pfam" id="PF20450">
    <property type="entry name" value="PPV_E1_DBD"/>
    <property type="match status" value="1"/>
</dbReference>
<organism evidence="19 20">
    <name type="scientific">Eptesicus serotinus papillomavirus 2</name>
    <dbReference type="NCBI Taxonomy" id="1464072"/>
    <lineage>
        <taxon>Viruses</taxon>
        <taxon>Monodnaviria</taxon>
        <taxon>Shotokuvirae</taxon>
        <taxon>Cossaviricota</taxon>
        <taxon>Papovaviricetes</taxon>
        <taxon>Zurhausenvirales</taxon>
        <taxon>Papillomaviridae</taxon>
        <taxon>Firstpapillomavirinae</taxon>
        <taxon>Dyoomegapapillomavirus</taxon>
        <taxon>Dyoomegapapillomavirus 1</taxon>
    </lineage>
</organism>
<keyword evidence="10 15" id="KW-0238">DNA-binding</keyword>
<evidence type="ECO:0000256" key="17">
    <source>
        <dbReference type="SAM" id="MobiDB-lite"/>
    </source>
</evidence>
<evidence type="ECO:0000256" key="7">
    <source>
        <dbReference type="ARBA" id="ARBA00022801"/>
    </source>
</evidence>
<name>W8E8L9_9PAPI</name>
<feature type="short sequence motif" description="Nuclear export signal" evidence="15">
    <location>
        <begin position="95"/>
        <end position="104"/>
    </location>
</feature>
<comment type="caution">
    <text evidence="15">Lacks conserved residue(s) required for the propagation of feature annotation.</text>
</comment>
<comment type="similarity">
    <text evidence="15 16">Belongs to the papillomaviridae E1 protein family.</text>
</comment>
<reference evidence="19 20" key="1">
    <citation type="journal article" date="2014" name="Genome Biol. Evol.">
        <title>Novel papillomaviruses in free-ranging Iberian bats: no virus-host co-evolution, no strict host specificity, and hints for recombination.</title>
        <authorList>
            <person name="Garcia-Perez R."/>
            <person name="Ibanez C."/>
            <person name="Godinez J.M."/>
            <person name="Arechiga N."/>
            <person name="Garin I."/>
            <person name="Perez-Suarez G."/>
            <person name="de Paz O."/>
            <person name="Juste J."/>
            <person name="Echevarria J.E."/>
            <person name="Bravo I.G."/>
        </authorList>
    </citation>
    <scope>NUCLEOTIDE SEQUENCE [LARGE SCALE GENOMIC DNA]</scope>
</reference>
<evidence type="ECO:0000259" key="18">
    <source>
        <dbReference type="PROSITE" id="PS51206"/>
    </source>
</evidence>
<evidence type="ECO:0000256" key="4">
    <source>
        <dbReference type="ARBA" id="ARBA00022562"/>
    </source>
</evidence>
<evidence type="ECO:0000256" key="11">
    <source>
        <dbReference type="ARBA" id="ARBA00023235"/>
    </source>
</evidence>
<dbReference type="GO" id="GO:0006260">
    <property type="term" value="P:DNA replication"/>
    <property type="evidence" value="ECO:0007669"/>
    <property type="project" value="UniProtKB-UniRule"/>
</dbReference>
<dbReference type="Proteomes" id="UP000118015">
    <property type="component" value="Segment"/>
</dbReference>
<dbReference type="EC" id="5.6.2.4" evidence="15 16"/>
<keyword evidence="6 15" id="KW-0547">Nucleotide-binding</keyword>
<dbReference type="InterPro" id="IPR001177">
    <property type="entry name" value="PPV_DNA_helicase_E1_C"/>
</dbReference>
<evidence type="ECO:0000256" key="3">
    <source>
        <dbReference type="ARBA" id="ARBA00022553"/>
    </source>
</evidence>
<feature type="binding site" evidence="15">
    <location>
        <begin position="448"/>
        <end position="455"/>
    </location>
    <ligand>
        <name>ATP</name>
        <dbReference type="ChEBI" id="CHEBI:30616"/>
    </ligand>
</feature>
<feature type="region of interest" description="Disordered" evidence="17">
    <location>
        <begin position="597"/>
        <end position="620"/>
    </location>
</feature>
<dbReference type="OrthoDB" id="4795at10239"/>
<feature type="modified residue" description="Phosphoserine; by host" evidence="15">
    <location>
        <position position="96"/>
    </location>
</feature>